<organism evidence="1 2">
    <name type="scientific">Vibrio vulnificus (strain YJ016)</name>
    <dbReference type="NCBI Taxonomy" id="196600"/>
    <lineage>
        <taxon>Bacteria</taxon>
        <taxon>Pseudomonadati</taxon>
        <taxon>Pseudomonadota</taxon>
        <taxon>Gammaproteobacteria</taxon>
        <taxon>Vibrionales</taxon>
        <taxon>Vibrionaceae</taxon>
        <taxon>Vibrio</taxon>
    </lineage>
</organism>
<protein>
    <submittedName>
        <fullName evidence="1">Uncharacterized protein</fullName>
    </submittedName>
</protein>
<evidence type="ECO:0000313" key="2">
    <source>
        <dbReference type="Proteomes" id="UP000002675"/>
    </source>
</evidence>
<gene>
    <name evidence="1" type="ordered locus">VVP44</name>
</gene>
<dbReference type="HOGENOM" id="CLU_3259759_0_0_6"/>
<dbReference type="KEGG" id="vvy:VVP44"/>
<accession>Q7MBJ8</accession>
<sequence length="42" mass="4688">MSSSRNITNRCAPPKQFTIALLSNASCTCRPSKIAKFHHIEK</sequence>
<keyword evidence="1" id="KW-0614">Plasmid</keyword>
<proteinExistence type="predicted"/>
<dbReference type="AlphaFoldDB" id="Q7MBJ8"/>
<evidence type="ECO:0000313" key="1">
    <source>
        <dbReference type="EMBL" id="BAC97768.1"/>
    </source>
</evidence>
<name>Q7MBJ8_VIBVY</name>
<geneLocation type="plasmid" evidence="1 2">
    <name>pYJ016</name>
</geneLocation>
<reference evidence="1 2" key="1">
    <citation type="journal article" date="2003" name="Genome Res.">
        <title>Comparative genome analysis of Vibrio vulnificus, a marine pathogen.</title>
        <authorList>
            <person name="Chen C.Y."/>
            <person name="Wu K.M."/>
            <person name="Chang Y.C."/>
            <person name="Chang C.H."/>
            <person name="Tsai H.C."/>
            <person name="Liao T.L."/>
            <person name="Liu Y.M."/>
            <person name="Chen H.J."/>
            <person name="Shen A.B."/>
            <person name="Li J.C."/>
            <person name="Su T.L."/>
            <person name="Shao C.P."/>
            <person name="Lee C.T."/>
            <person name="Hor L.I."/>
            <person name="Tsai S.F."/>
        </authorList>
    </citation>
    <scope>NUCLEOTIDE SEQUENCE [LARGE SCALE GENOMIC DNA]</scope>
    <source>
        <strain evidence="1 2">YJ016</strain>
        <plasmid evidence="1">pYJ016</plasmid>
    </source>
</reference>
<dbReference type="Proteomes" id="UP000002675">
    <property type="component" value="Plasmid pYJ016"/>
</dbReference>
<dbReference type="EMBL" id="AP005352">
    <property type="protein sequence ID" value="BAC97768.1"/>
    <property type="molecule type" value="Genomic_DNA"/>
</dbReference>